<dbReference type="PANTHER" id="PTHR12121">
    <property type="entry name" value="CARBON CATABOLITE REPRESSOR PROTEIN 4"/>
    <property type="match status" value="1"/>
</dbReference>
<proteinExistence type="inferred from homology"/>
<keyword evidence="6" id="KW-1185">Reference proteome</keyword>
<organism evidence="5 6">
    <name type="scientific">Ambispora gerdemannii</name>
    <dbReference type="NCBI Taxonomy" id="144530"/>
    <lineage>
        <taxon>Eukaryota</taxon>
        <taxon>Fungi</taxon>
        <taxon>Fungi incertae sedis</taxon>
        <taxon>Mucoromycota</taxon>
        <taxon>Glomeromycotina</taxon>
        <taxon>Glomeromycetes</taxon>
        <taxon>Archaeosporales</taxon>
        <taxon>Ambisporaceae</taxon>
        <taxon>Ambispora</taxon>
    </lineage>
</organism>
<dbReference type="Pfam" id="PF03372">
    <property type="entry name" value="Exo_endo_phos"/>
    <property type="match status" value="1"/>
</dbReference>
<evidence type="ECO:0000259" key="4">
    <source>
        <dbReference type="Pfam" id="PF03372"/>
    </source>
</evidence>
<name>A0A9N9F369_9GLOM</name>
<sequence length="431" mass="50389">MDNSFSTTPFQRVTNQVYPNNSSAVETNFNKQGERTKKSLTKKERKLLEQKVKSKNPEEFERIMKEKQEARKLKKQIQKEENQSVESILRPMAEISLNNEIDHHNRRKFTLMTYNLLAQSLCRREMFPNCGDAIRWKNRRPGLIKEILHYFPDVACFQEMDSTNLVDTFIPEFERSGYEMLYFQGSAKKKHGCCIMWKKSKFTKLKERNIEYDLIGCPSTKTLCVGIAVALAFKENEEENTIETNNVKKNDGIIVGTTHLYWRPQCMYERGRQILILTENLVDMNKEFGFNIFFAGVHEKSAASSSSPKSESTTNSNEEIIPLPNAHISELLSQFSKIPKSVSLYAKYYKQVEQENSETMIFGEPKFTCYGHWFKGTLDYIFMMNDDENLFKNIKVTKILKMPEEKEFFPALPNLKFNSDHLCLMVEFNIW</sequence>
<dbReference type="InterPro" id="IPR050410">
    <property type="entry name" value="CCR4/nocturin_mRNA_transcr"/>
</dbReference>
<dbReference type="OrthoDB" id="428734at2759"/>
<dbReference type="InterPro" id="IPR005135">
    <property type="entry name" value="Endo/exonuclease/phosphatase"/>
</dbReference>
<feature type="region of interest" description="Disordered" evidence="3">
    <location>
        <begin position="1"/>
        <end position="50"/>
    </location>
</feature>
<feature type="compositionally biased region" description="Polar residues" evidence="3">
    <location>
        <begin position="1"/>
        <end position="31"/>
    </location>
</feature>
<evidence type="ECO:0000256" key="3">
    <source>
        <dbReference type="SAM" id="MobiDB-lite"/>
    </source>
</evidence>
<evidence type="ECO:0000313" key="5">
    <source>
        <dbReference type="EMBL" id="CAG8505590.1"/>
    </source>
</evidence>
<keyword evidence="2" id="KW-0378">Hydrolase</keyword>
<feature type="domain" description="Endonuclease/exonuclease/phosphatase" evidence="4">
    <location>
        <begin position="112"/>
        <end position="270"/>
    </location>
</feature>
<dbReference type="InterPro" id="IPR036691">
    <property type="entry name" value="Endo/exonu/phosph_ase_sf"/>
</dbReference>
<gene>
    <name evidence="5" type="ORF">AGERDE_LOCUS4474</name>
</gene>
<dbReference type="EMBL" id="CAJVPL010000518">
    <property type="protein sequence ID" value="CAG8505590.1"/>
    <property type="molecule type" value="Genomic_DNA"/>
</dbReference>
<dbReference type="GO" id="GO:0000175">
    <property type="term" value="F:3'-5'-RNA exonuclease activity"/>
    <property type="evidence" value="ECO:0007669"/>
    <property type="project" value="TreeGrafter"/>
</dbReference>
<evidence type="ECO:0000256" key="2">
    <source>
        <dbReference type="ARBA" id="ARBA00022801"/>
    </source>
</evidence>
<evidence type="ECO:0000313" key="6">
    <source>
        <dbReference type="Proteomes" id="UP000789831"/>
    </source>
</evidence>
<dbReference type="Proteomes" id="UP000789831">
    <property type="component" value="Unassembled WGS sequence"/>
</dbReference>
<dbReference type="AlphaFoldDB" id="A0A9N9F369"/>
<comment type="caution">
    <text evidence="5">The sequence shown here is derived from an EMBL/GenBank/DDBJ whole genome shotgun (WGS) entry which is preliminary data.</text>
</comment>
<evidence type="ECO:0000256" key="1">
    <source>
        <dbReference type="ARBA" id="ARBA00010774"/>
    </source>
</evidence>
<dbReference type="PANTHER" id="PTHR12121:SF45">
    <property type="entry name" value="NOCTURNIN"/>
    <property type="match status" value="1"/>
</dbReference>
<dbReference type="GO" id="GO:0006139">
    <property type="term" value="P:nucleobase-containing compound metabolic process"/>
    <property type="evidence" value="ECO:0007669"/>
    <property type="project" value="UniProtKB-ARBA"/>
</dbReference>
<protein>
    <submittedName>
        <fullName evidence="5">3881_t:CDS:1</fullName>
    </submittedName>
</protein>
<accession>A0A9N9F369</accession>
<comment type="similarity">
    <text evidence="1">Belongs to the CCR4/nocturin family.</text>
</comment>
<reference evidence="5" key="1">
    <citation type="submission" date="2021-06" db="EMBL/GenBank/DDBJ databases">
        <authorList>
            <person name="Kallberg Y."/>
            <person name="Tangrot J."/>
            <person name="Rosling A."/>
        </authorList>
    </citation>
    <scope>NUCLEOTIDE SEQUENCE</scope>
    <source>
        <strain evidence="5">MT106</strain>
    </source>
</reference>
<dbReference type="SUPFAM" id="SSF56219">
    <property type="entry name" value="DNase I-like"/>
    <property type="match status" value="1"/>
</dbReference>
<dbReference type="Gene3D" id="3.60.10.10">
    <property type="entry name" value="Endonuclease/exonuclease/phosphatase"/>
    <property type="match status" value="1"/>
</dbReference>